<feature type="region of interest" description="Disordered" evidence="4">
    <location>
        <begin position="1419"/>
        <end position="1448"/>
    </location>
</feature>
<dbReference type="PANTHER" id="PTHR45676">
    <property type="entry name" value="RING-H2 FINGER PROTEIN ATL51-RELATED"/>
    <property type="match status" value="1"/>
</dbReference>
<feature type="compositionally biased region" description="Acidic residues" evidence="4">
    <location>
        <begin position="830"/>
        <end position="844"/>
    </location>
</feature>
<feature type="compositionally biased region" description="Basic and acidic residues" evidence="4">
    <location>
        <begin position="459"/>
        <end position="470"/>
    </location>
</feature>
<dbReference type="VEuPathDB" id="VectorBase:ADIR003325"/>
<feature type="compositionally biased region" description="Low complexity" evidence="4">
    <location>
        <begin position="240"/>
        <end position="252"/>
    </location>
</feature>
<dbReference type="CDD" id="cd16474">
    <property type="entry name" value="RING-H2_RNF111-like"/>
    <property type="match status" value="1"/>
</dbReference>
<dbReference type="SMART" id="SM00184">
    <property type="entry name" value="RING"/>
    <property type="match status" value="1"/>
</dbReference>
<reference evidence="6" key="2">
    <citation type="submission" date="2020-05" db="UniProtKB">
        <authorList>
            <consortium name="EnsemblMetazoa"/>
        </authorList>
    </citation>
    <scope>IDENTIFICATION</scope>
    <source>
        <strain evidence="6">WRAIR2</strain>
    </source>
</reference>
<feature type="compositionally biased region" description="Pro residues" evidence="4">
    <location>
        <begin position="329"/>
        <end position="341"/>
    </location>
</feature>
<dbReference type="InterPro" id="IPR013083">
    <property type="entry name" value="Znf_RING/FYVE/PHD"/>
</dbReference>
<feature type="compositionally biased region" description="Polar residues" evidence="4">
    <location>
        <begin position="1419"/>
        <end position="1428"/>
    </location>
</feature>
<keyword evidence="1 3" id="KW-0863">Zinc-finger</keyword>
<dbReference type="SUPFAM" id="SSF57850">
    <property type="entry name" value="RING/U-box"/>
    <property type="match status" value="1"/>
</dbReference>
<feature type="compositionally biased region" description="Polar residues" evidence="4">
    <location>
        <begin position="859"/>
        <end position="873"/>
    </location>
</feature>
<evidence type="ECO:0000256" key="2">
    <source>
        <dbReference type="ARBA" id="ARBA00022833"/>
    </source>
</evidence>
<feature type="compositionally biased region" description="Polar residues" evidence="4">
    <location>
        <begin position="256"/>
        <end position="265"/>
    </location>
</feature>
<feature type="region of interest" description="Disordered" evidence="4">
    <location>
        <begin position="1352"/>
        <end position="1383"/>
    </location>
</feature>
<keyword evidence="1 3" id="KW-0479">Metal-binding</keyword>
<evidence type="ECO:0000313" key="7">
    <source>
        <dbReference type="Proteomes" id="UP000075884"/>
    </source>
</evidence>
<feature type="compositionally biased region" description="Basic and acidic residues" evidence="4">
    <location>
        <begin position="505"/>
        <end position="521"/>
    </location>
</feature>
<feature type="compositionally biased region" description="Polar residues" evidence="4">
    <location>
        <begin position="373"/>
        <end position="383"/>
    </location>
</feature>
<feature type="compositionally biased region" description="Gly residues" evidence="4">
    <location>
        <begin position="1078"/>
        <end position="1087"/>
    </location>
</feature>
<dbReference type="EnsemblMetazoa" id="ADIR003325-RA">
    <property type="protein sequence ID" value="ADIR003325-PA"/>
    <property type="gene ID" value="ADIR003325"/>
</dbReference>
<feature type="region of interest" description="Disordered" evidence="4">
    <location>
        <begin position="720"/>
        <end position="761"/>
    </location>
</feature>
<feature type="region of interest" description="Disordered" evidence="4">
    <location>
        <begin position="674"/>
        <end position="694"/>
    </location>
</feature>
<feature type="compositionally biased region" description="Polar residues" evidence="4">
    <location>
        <begin position="552"/>
        <end position="564"/>
    </location>
</feature>
<sequence length="1686" mass="182770">MNGDDGGGDGAAGGGDGDYVQPEMPASSTSSSSSLRVPSEWLEVDSLRDIFDTAIQSNVDAVPEAPGSNDGEMDPSLFASGSNSLDYTPAPSTPLRIARPNRVFSHAVPRDVGEWPYSFDTSNHAAESSCYPRSTLNVARQQPVQPAAPLEDDRTTSDVVADALPAPTPIMPPAAVFPSVSPSARSRTRVRYDYTKQNQTSFGSLYRQYQAHPHNHHHHHHHHHHPHSHPIHIGQVLQSSSSSFGAHASHGGRTFANETPVPNQHPYQVHYRQQGQYTPAAEPAPGYGTNDDADMPPRATSSETRRTRKRFIDEDDEPQQAHSSNYPRPSDPLPTREPPPAHQDGGCVAAPAAIKVEPASRSSSPPELRTVKTEVSTRSTPTPTRDEPPVHLLEPVKIEPTNGGAGATVTEPPPPGTSSVFRRVQEQPPFSLPTSEIKRESSAGPECSCRDCAGGSSNRDQRSPAIKRECCSCSPAPATTTIGGPVPADQGAAAAATEAASTSSPERKQRIVKQEPADGQHQHHIPGVKLEPVASHPVDVKSSPGSVDIKTVNESSAGPCSSVGSMPGPSGLNRSLDSRGVPSSAAPPPPSSPSCRQLFVPNRLNRRRNCVPFFCDEDDDDDDDDEDEDDDDDTDDDVGAVAGPLACSHYPDANSNALVDDVILVEDDVNGGDEEVECKKEAGEGKQAATSPTVRSPAANVIDVLDLLPTLVVVPTAAVSSVEESTSNPTNPTGPTPTTTTTTPTGTAGGSRRLFGSDALDPHPDLQLDWITDSSSISISDDNDDVIMVEQRTERPVASTSFPASSSAPRRQLRSRTRTRPSGEPIDLTNDSDDDDDDDDDDSDLEVRSVPGRGDGASQLPTSSPSSPRGQGNSWLRRYLFRALVERRNRHREMADRARVVDWLPEGHLQRWYERVGTPPHTAATGGPTLPHRGQHRSRTPPPPPPPFAHSRCIDESPYPPLLSYVVTEPPAPVGEGSVRRLSPRIRRLRHYRWHHGRDCRQTRGLMPSHPSAGRCVGSWHPDHVTELCPIARRLMHPSPILSTSYAPSARGQAAQQQQPSQPLPSLPPVPASSEAGACGGDGGATAGGVVPMPLPAVSDVVDLASNEEEDDLQPHHTQYGDNSGASTAVGSVIDNMSIGSFANAPLHHHHYHQHQQQQQQQHRRDYLPTYQGSTVWTEGGERRPPGWTVQRREAYRNASVAVYPPPASSVITVSDSPIDYSSATTPGPAGASPSATQPRNDHNNNSSSSNNSAAATSDLQLVAEEATGSWGPSASIDARVPFAAGRHTSVSPPPLVVPQRQRYLHQLQPHQQPSTTGGRTRSMRLPYAPHENLWLRQHHSQEAQRRLMSQVGDNSDPYASPPRYHRAGSGTGAAGVGGGGHEGRYYSRIAQLQQHNHHHQHQHPQHYLDALYPNAFASTSHQQQQQPPGAACTIPGCVNPQHHQQHRLGLSSVGSSVHRPQAAAAAAAAGSATTSTSGNDADVGGYVRLPTVRTSVMLPYNRLYGNPPNRINPPSSVTEQGLNLRINRLRRYTTTNDPHQIFRRNDHQHVHHHMYHHIPTQSNFLGSHPEIQFSIGLRPSLLSSLNRFVRVMEDSCTSRGATQDMIETNTFPHKYKRLRRVSETDEDSEKCTICLSQFEIDNDVRRLPCMHLFHKDCVDQWLVTNKHCPICRVDIEVNFNKDYSI</sequence>
<feature type="compositionally biased region" description="Gly residues" evidence="4">
    <location>
        <begin position="1"/>
        <end position="17"/>
    </location>
</feature>
<feature type="compositionally biased region" description="Basic and acidic residues" evidence="4">
    <location>
        <begin position="384"/>
        <end position="397"/>
    </location>
</feature>
<feature type="compositionally biased region" description="Low complexity" evidence="4">
    <location>
        <begin position="492"/>
        <end position="504"/>
    </location>
</feature>
<dbReference type="InterPro" id="IPR001841">
    <property type="entry name" value="Znf_RING"/>
</dbReference>
<feature type="region of interest" description="Disordered" evidence="4">
    <location>
        <begin position="1042"/>
        <end position="1092"/>
    </location>
</feature>
<feature type="domain" description="RING-type" evidence="5">
    <location>
        <begin position="1632"/>
        <end position="1673"/>
    </location>
</feature>
<feature type="compositionally biased region" description="Low complexity" evidence="4">
    <location>
        <begin position="1244"/>
        <end position="1256"/>
    </location>
</feature>
<keyword evidence="2" id="KW-0862">Zinc</keyword>
<protein>
    <recommendedName>
        <fullName evidence="5">RING-type domain-containing protein</fullName>
    </recommendedName>
</protein>
<evidence type="ECO:0000256" key="1">
    <source>
        <dbReference type="ARBA" id="ARBA00022771"/>
    </source>
</evidence>
<feature type="compositionally biased region" description="Low complexity" evidence="4">
    <location>
        <begin position="1047"/>
        <end position="1061"/>
    </location>
</feature>
<feature type="compositionally biased region" description="Gly residues" evidence="4">
    <location>
        <begin position="1370"/>
        <end position="1381"/>
    </location>
</feature>
<accession>A0A182N6Q2</accession>
<keyword evidence="7" id="KW-1185">Reference proteome</keyword>
<feature type="region of interest" description="Disordered" evidence="4">
    <location>
        <begin position="1220"/>
        <end position="1256"/>
    </location>
</feature>
<feature type="compositionally biased region" description="Low complexity" evidence="4">
    <location>
        <begin position="796"/>
        <end position="810"/>
    </location>
</feature>
<reference evidence="7" key="1">
    <citation type="submission" date="2013-03" db="EMBL/GenBank/DDBJ databases">
        <title>The Genome Sequence of Anopheles dirus WRAIR2.</title>
        <authorList>
            <consortium name="The Broad Institute Genomics Platform"/>
            <person name="Neafsey D.E."/>
            <person name="Walton C."/>
            <person name="Walker B."/>
            <person name="Young S.K."/>
            <person name="Zeng Q."/>
            <person name="Gargeya S."/>
            <person name="Fitzgerald M."/>
            <person name="Haas B."/>
            <person name="Abouelleil A."/>
            <person name="Allen A.W."/>
            <person name="Alvarado L."/>
            <person name="Arachchi H.M."/>
            <person name="Berlin A.M."/>
            <person name="Chapman S.B."/>
            <person name="Gainer-Dewar J."/>
            <person name="Goldberg J."/>
            <person name="Griggs A."/>
            <person name="Gujja S."/>
            <person name="Hansen M."/>
            <person name="Howarth C."/>
            <person name="Imamovic A."/>
            <person name="Ireland A."/>
            <person name="Larimer J."/>
            <person name="McCowan C."/>
            <person name="Murphy C."/>
            <person name="Pearson M."/>
            <person name="Poon T.W."/>
            <person name="Priest M."/>
            <person name="Roberts A."/>
            <person name="Saif S."/>
            <person name="Shea T."/>
            <person name="Sisk P."/>
            <person name="Sykes S."/>
            <person name="Wortman J."/>
            <person name="Nusbaum C."/>
            <person name="Birren B."/>
        </authorList>
    </citation>
    <scope>NUCLEOTIDE SEQUENCE [LARGE SCALE GENOMIC DNA]</scope>
    <source>
        <strain evidence="7">WRAIR2</strain>
    </source>
</reference>
<dbReference type="GO" id="GO:0008270">
    <property type="term" value="F:zinc ion binding"/>
    <property type="evidence" value="ECO:0007669"/>
    <property type="project" value="UniProtKB-KW"/>
</dbReference>
<evidence type="ECO:0000313" key="6">
    <source>
        <dbReference type="EnsemblMetazoa" id="ADIR003325-PA"/>
    </source>
</evidence>
<feature type="region of interest" description="Disordered" evidence="4">
    <location>
        <begin position="1"/>
        <end position="38"/>
    </location>
</feature>
<dbReference type="Pfam" id="PF13639">
    <property type="entry name" value="zf-RING_2"/>
    <property type="match status" value="1"/>
</dbReference>
<dbReference type="FunFam" id="3.30.40.10:FF:000479">
    <property type="entry name" value="E3 ubiquitin-protein ligase Arkadia"/>
    <property type="match status" value="1"/>
</dbReference>
<feature type="region of interest" description="Disordered" evidence="4">
    <location>
        <begin position="278"/>
        <end position="599"/>
    </location>
</feature>
<dbReference type="PROSITE" id="PS50089">
    <property type="entry name" value="ZF_RING_2"/>
    <property type="match status" value="1"/>
</dbReference>
<proteinExistence type="predicted"/>
<feature type="compositionally biased region" description="Acidic residues" evidence="4">
    <location>
        <begin position="615"/>
        <end position="638"/>
    </location>
</feature>
<feature type="region of interest" description="Disordered" evidence="4">
    <location>
        <begin position="240"/>
        <end position="265"/>
    </location>
</feature>
<evidence type="ECO:0000256" key="3">
    <source>
        <dbReference type="PROSITE-ProRule" id="PRU00175"/>
    </source>
</evidence>
<evidence type="ECO:0000256" key="4">
    <source>
        <dbReference type="SAM" id="MobiDB-lite"/>
    </source>
</evidence>
<feature type="region of interest" description="Disordered" evidence="4">
    <location>
        <begin position="793"/>
        <end position="873"/>
    </location>
</feature>
<dbReference type="Proteomes" id="UP000075884">
    <property type="component" value="Unassembled WGS sequence"/>
</dbReference>
<organism evidence="6 7">
    <name type="scientific">Anopheles dirus</name>
    <dbReference type="NCBI Taxonomy" id="7168"/>
    <lineage>
        <taxon>Eukaryota</taxon>
        <taxon>Metazoa</taxon>
        <taxon>Ecdysozoa</taxon>
        <taxon>Arthropoda</taxon>
        <taxon>Hexapoda</taxon>
        <taxon>Insecta</taxon>
        <taxon>Pterygota</taxon>
        <taxon>Neoptera</taxon>
        <taxon>Endopterygota</taxon>
        <taxon>Diptera</taxon>
        <taxon>Nematocera</taxon>
        <taxon>Culicoidea</taxon>
        <taxon>Culicidae</taxon>
        <taxon>Anophelinae</taxon>
        <taxon>Anopheles</taxon>
    </lineage>
</organism>
<feature type="compositionally biased region" description="Low complexity" evidence="4">
    <location>
        <begin position="720"/>
        <end position="746"/>
    </location>
</feature>
<dbReference type="STRING" id="7168.A0A182N6Q2"/>
<dbReference type="PANTHER" id="PTHR45676:SF41">
    <property type="entry name" value="RING-H2 FINGER PROTEIN ATL66"/>
    <property type="match status" value="1"/>
</dbReference>
<feature type="region of interest" description="Disordered" evidence="4">
    <location>
        <begin position="917"/>
        <end position="948"/>
    </location>
</feature>
<feature type="compositionally biased region" description="Low complexity" evidence="4">
    <location>
        <begin position="917"/>
        <end position="931"/>
    </location>
</feature>
<evidence type="ECO:0000259" key="5">
    <source>
        <dbReference type="PROSITE" id="PS50089"/>
    </source>
</evidence>
<feature type="compositionally biased region" description="Pro residues" evidence="4">
    <location>
        <begin position="1062"/>
        <end position="1071"/>
    </location>
</feature>
<dbReference type="Gene3D" id="3.30.40.10">
    <property type="entry name" value="Zinc/RING finger domain, C3HC4 (zinc finger)"/>
    <property type="match status" value="1"/>
</dbReference>
<name>A0A182N6Q2_9DIPT</name>
<feature type="region of interest" description="Disordered" evidence="4">
    <location>
        <begin position="612"/>
        <end position="647"/>
    </location>
</feature>